<dbReference type="PANTHER" id="PTHR42879:SF2">
    <property type="entry name" value="3-OXOACYL-[ACYL-CARRIER-PROTEIN] REDUCTASE FABG"/>
    <property type="match status" value="1"/>
</dbReference>
<keyword evidence="4" id="KW-1185">Reference proteome</keyword>
<protein>
    <submittedName>
        <fullName evidence="3">3-oxoacyl-ACP reductase FabG</fullName>
        <ecNumber evidence="3">1.1.1.100</ecNumber>
    </submittedName>
</protein>
<evidence type="ECO:0000256" key="1">
    <source>
        <dbReference type="ARBA" id="ARBA00006484"/>
    </source>
</evidence>
<dbReference type="Gene3D" id="3.40.50.720">
    <property type="entry name" value="NAD(P)-binding Rossmann-like Domain"/>
    <property type="match status" value="1"/>
</dbReference>
<dbReference type="InterPro" id="IPR036291">
    <property type="entry name" value="NAD(P)-bd_dom_sf"/>
</dbReference>
<dbReference type="EMBL" id="JAVJAN010000013">
    <property type="protein sequence ID" value="MDR5587103.1"/>
    <property type="molecule type" value="Genomic_DNA"/>
</dbReference>
<evidence type="ECO:0000313" key="4">
    <source>
        <dbReference type="Proteomes" id="UP001256646"/>
    </source>
</evidence>
<dbReference type="PRINTS" id="PR00080">
    <property type="entry name" value="SDRFAMILY"/>
</dbReference>
<keyword evidence="2" id="KW-0753">Steroid metabolism</keyword>
<evidence type="ECO:0000313" key="3">
    <source>
        <dbReference type="EMBL" id="MDR5587103.1"/>
    </source>
</evidence>
<dbReference type="NCBIfam" id="NF005559">
    <property type="entry name" value="PRK07231.1"/>
    <property type="match status" value="1"/>
</dbReference>
<dbReference type="SUPFAM" id="SSF51735">
    <property type="entry name" value="NAD(P)-binding Rossmann-fold domains"/>
    <property type="match status" value="1"/>
</dbReference>
<dbReference type="InterPro" id="IPR020904">
    <property type="entry name" value="Sc_DH/Rdtase_CS"/>
</dbReference>
<accession>A0ABU1EFE1</accession>
<dbReference type="PANTHER" id="PTHR42879">
    <property type="entry name" value="3-OXOACYL-(ACYL-CARRIER-PROTEIN) REDUCTASE"/>
    <property type="match status" value="1"/>
</dbReference>
<comment type="similarity">
    <text evidence="1">Belongs to the short-chain dehydrogenases/reductases (SDR) family.</text>
</comment>
<dbReference type="InterPro" id="IPR002347">
    <property type="entry name" value="SDR_fam"/>
</dbReference>
<dbReference type="GO" id="GO:0004316">
    <property type="term" value="F:3-oxoacyl-[acyl-carrier-protein] reductase (NADPH) activity"/>
    <property type="evidence" value="ECO:0007669"/>
    <property type="project" value="UniProtKB-EC"/>
</dbReference>
<evidence type="ECO:0000256" key="2">
    <source>
        <dbReference type="ARBA" id="ARBA00023221"/>
    </source>
</evidence>
<dbReference type="NCBIfam" id="NF009466">
    <property type="entry name" value="PRK12826.1-2"/>
    <property type="match status" value="1"/>
</dbReference>
<dbReference type="Proteomes" id="UP001256646">
    <property type="component" value="Unassembled WGS sequence"/>
</dbReference>
<dbReference type="PRINTS" id="PR00081">
    <property type="entry name" value="GDHRDH"/>
</dbReference>
<dbReference type="RefSeq" id="WP_252212106.1">
    <property type="nucleotide sequence ID" value="NZ_JAVJAN010000013.1"/>
</dbReference>
<dbReference type="Pfam" id="PF13561">
    <property type="entry name" value="adh_short_C2"/>
    <property type="match status" value="1"/>
</dbReference>
<reference evidence="3 4" key="1">
    <citation type="submission" date="2023-09" db="EMBL/GenBank/DDBJ databases">
        <authorList>
            <person name="Zhai L."/>
        </authorList>
    </citation>
    <scope>NUCLEOTIDE SEQUENCE [LARGE SCALE GENOMIC DNA]</scope>
    <source>
        <strain evidence="3 4">5 N-1</strain>
    </source>
</reference>
<comment type="caution">
    <text evidence="3">The sequence shown here is derived from an EMBL/GenBank/DDBJ whole genome shotgun (WGS) entry which is preliminary data.</text>
</comment>
<organism evidence="3 4">
    <name type="scientific">Clostridium aquiflavi</name>
    <dbReference type="NCBI Taxonomy" id="3073603"/>
    <lineage>
        <taxon>Bacteria</taxon>
        <taxon>Bacillati</taxon>
        <taxon>Bacillota</taxon>
        <taxon>Clostridia</taxon>
        <taxon>Eubacteriales</taxon>
        <taxon>Clostridiaceae</taxon>
        <taxon>Clostridium</taxon>
    </lineage>
</organism>
<name>A0ABU1EFE1_9CLOT</name>
<dbReference type="PROSITE" id="PS00061">
    <property type="entry name" value="ADH_SHORT"/>
    <property type="match status" value="1"/>
</dbReference>
<keyword evidence="2" id="KW-0443">Lipid metabolism</keyword>
<gene>
    <name evidence="3" type="primary">fabG</name>
    <name evidence="3" type="ORF">RGC78_06430</name>
</gene>
<dbReference type="InterPro" id="IPR050259">
    <property type="entry name" value="SDR"/>
</dbReference>
<sequence length="266" mass="29009">MCENIKNQIAVITGGGSGIGRDICIEFAKRGIKVMITGRRDANINETKKLIEDLNGYAETYKMDVSNKENVESVFKEIYTKHGKIDILINNAGLSTPPTFCTNMSDSDWDSLIKTHLYGAFYCSRACAKFMKNNNYGRIVNMSSIAGVFGFAGNINYSTAKTALVGFTYSLAKELGSYGITVNAIQPGIIRTSMTEEALNALETKFVNETPLKKIGEPKDIASAVSFLCSPDSGFITGVILRVDGGYILNSGMDILMMQTCSTEEQ</sequence>
<proteinExistence type="inferred from homology"/>
<keyword evidence="3" id="KW-0560">Oxidoreductase</keyword>
<dbReference type="EC" id="1.1.1.100" evidence="3"/>